<proteinExistence type="predicted"/>
<evidence type="ECO:0000313" key="1">
    <source>
        <dbReference type="EMBL" id="GJU07056.1"/>
    </source>
</evidence>
<protein>
    <recommendedName>
        <fullName evidence="3">Reverse transcriptase domain-containing protein</fullName>
    </recommendedName>
</protein>
<evidence type="ECO:0008006" key="3">
    <source>
        <dbReference type="Google" id="ProtNLM"/>
    </source>
</evidence>
<comment type="caution">
    <text evidence="1">The sequence shown here is derived from an EMBL/GenBank/DDBJ whole genome shotgun (WGS) entry which is preliminary data.</text>
</comment>
<accession>A0ABQ5J4K1</accession>
<keyword evidence="2" id="KW-1185">Reference proteome</keyword>
<reference evidence="1" key="1">
    <citation type="journal article" date="2022" name="Int. J. Mol. Sci.">
        <title>Draft Genome of Tanacetum Coccineum: Genomic Comparison of Closely Related Tanacetum-Family Plants.</title>
        <authorList>
            <person name="Yamashiro T."/>
            <person name="Shiraishi A."/>
            <person name="Nakayama K."/>
            <person name="Satake H."/>
        </authorList>
    </citation>
    <scope>NUCLEOTIDE SEQUENCE</scope>
</reference>
<evidence type="ECO:0000313" key="2">
    <source>
        <dbReference type="Proteomes" id="UP001151760"/>
    </source>
</evidence>
<sequence length="322" mass="36815">MEETDTLLSHSDDSLPDYETFCFDIEEKSSGKTSSCSTTFHSDLSLPNYESFCFDINHQEEKSCGSTTSKSDHSLPDYEAFYFEEKSSGNTTSHSDPSLLEYESFYFDLSIDPLPPAKMSDSRHEEFADELAHIISPPEYEHFYFNHEADPGELTRVLKKNISETLTKDLKIHELNDFSLLLSDCDSILSKKFFEIDLLVSFPSEKKDNVFDPGIFTINGVHSKRFSIIILDDFSSILFVRYFLSLTDPCEIDTFLSFPFGNKDKVFDPGILIIDGIFSFTRKAPLLLIDNFMIDKCHILSEISLMIESSIPYDREDLCACF</sequence>
<gene>
    <name evidence="1" type="ORF">Tco_1123486</name>
</gene>
<name>A0ABQ5J4K1_9ASTR</name>
<dbReference type="EMBL" id="BQNB010021501">
    <property type="protein sequence ID" value="GJU07056.1"/>
    <property type="molecule type" value="Genomic_DNA"/>
</dbReference>
<dbReference type="Proteomes" id="UP001151760">
    <property type="component" value="Unassembled WGS sequence"/>
</dbReference>
<reference evidence="1" key="2">
    <citation type="submission" date="2022-01" db="EMBL/GenBank/DDBJ databases">
        <authorList>
            <person name="Yamashiro T."/>
            <person name="Shiraishi A."/>
            <person name="Satake H."/>
            <person name="Nakayama K."/>
        </authorList>
    </citation>
    <scope>NUCLEOTIDE SEQUENCE</scope>
</reference>
<organism evidence="1 2">
    <name type="scientific">Tanacetum coccineum</name>
    <dbReference type="NCBI Taxonomy" id="301880"/>
    <lineage>
        <taxon>Eukaryota</taxon>
        <taxon>Viridiplantae</taxon>
        <taxon>Streptophyta</taxon>
        <taxon>Embryophyta</taxon>
        <taxon>Tracheophyta</taxon>
        <taxon>Spermatophyta</taxon>
        <taxon>Magnoliopsida</taxon>
        <taxon>eudicotyledons</taxon>
        <taxon>Gunneridae</taxon>
        <taxon>Pentapetalae</taxon>
        <taxon>asterids</taxon>
        <taxon>campanulids</taxon>
        <taxon>Asterales</taxon>
        <taxon>Asteraceae</taxon>
        <taxon>Asteroideae</taxon>
        <taxon>Anthemideae</taxon>
        <taxon>Anthemidinae</taxon>
        <taxon>Tanacetum</taxon>
    </lineage>
</organism>